<dbReference type="InterPro" id="IPR018644">
    <property type="entry name" value="DUF2071"/>
</dbReference>
<evidence type="ECO:0000256" key="1">
    <source>
        <dbReference type="SAM" id="MobiDB-lite"/>
    </source>
</evidence>
<dbReference type="AlphaFoldDB" id="A0A4V6CRB5"/>
<dbReference type="RefSeq" id="WP_137451162.1">
    <property type="nucleotide sequence ID" value="NZ_SZZH01000006.1"/>
</dbReference>
<proteinExistence type="predicted"/>
<keyword evidence="3" id="KW-1185">Reference proteome</keyword>
<dbReference type="Pfam" id="PF09844">
    <property type="entry name" value="DUF2071"/>
    <property type="match status" value="1"/>
</dbReference>
<dbReference type="EMBL" id="SZZH01000006">
    <property type="protein sequence ID" value="TKV56775.1"/>
    <property type="molecule type" value="Genomic_DNA"/>
</dbReference>
<dbReference type="OrthoDB" id="150993at2"/>
<name>A0A4V6CRB5_9ACTN</name>
<evidence type="ECO:0000313" key="3">
    <source>
        <dbReference type="Proteomes" id="UP000306985"/>
    </source>
</evidence>
<comment type="caution">
    <text evidence="2">The sequence shown here is derived from an EMBL/GenBank/DDBJ whole genome shotgun (WGS) entry which is preliminary data.</text>
</comment>
<evidence type="ECO:0000313" key="2">
    <source>
        <dbReference type="EMBL" id="TKV56775.1"/>
    </source>
</evidence>
<dbReference type="SUPFAM" id="SSF160104">
    <property type="entry name" value="Acetoacetate decarboxylase-like"/>
    <property type="match status" value="1"/>
</dbReference>
<reference evidence="2 3" key="1">
    <citation type="submission" date="2019-05" db="EMBL/GenBank/DDBJ databases">
        <title>Nakamurella sp. N5BH11, whole genome shotgun sequence.</title>
        <authorList>
            <person name="Tuo L."/>
        </authorList>
    </citation>
    <scope>NUCLEOTIDE SEQUENCE [LARGE SCALE GENOMIC DNA]</scope>
    <source>
        <strain evidence="2 3">N5BH11</strain>
    </source>
</reference>
<sequence length="266" mass="29522">MISRAPQGGQTPGTASWAPPEAVTPEPPRRLRGRLLRQYWDDVAMAHWPVDPEQVARLLPAGCRPDTLDGRTYVGLIGFRMVKLGFGPGPGLPWLGTFLETNVRLYTVDRLGRRGVYFCSLDAQRALPVLGARLALRLPYEWSRMSLERHGDELTYRCRRLLPRPAAQGSMTVRVGEPMTAPSALDHFLTARWGLHVRWYGGRTLYLPNRHEQWPLAAASLIRLDDDPIGGLLGRAGFAVGGEPVSVVYAPRVRVEFGPGDVVPTE</sequence>
<dbReference type="PANTHER" id="PTHR39186">
    <property type="entry name" value="DUF2071 FAMILY PROTEIN"/>
    <property type="match status" value="1"/>
</dbReference>
<accession>A0A4V6CRB5</accession>
<dbReference type="Gene3D" id="2.40.400.10">
    <property type="entry name" value="Acetoacetate decarboxylase-like"/>
    <property type="match status" value="1"/>
</dbReference>
<dbReference type="Proteomes" id="UP000306985">
    <property type="component" value="Unassembled WGS sequence"/>
</dbReference>
<dbReference type="InterPro" id="IPR023375">
    <property type="entry name" value="ADC_dom_sf"/>
</dbReference>
<dbReference type="PANTHER" id="PTHR39186:SF1">
    <property type="entry name" value="DUF2071 DOMAIN-CONTAINING PROTEIN"/>
    <property type="match status" value="1"/>
</dbReference>
<gene>
    <name evidence="2" type="ORF">FDO65_18145</name>
</gene>
<protein>
    <submittedName>
        <fullName evidence="2">DUF2071 domain-containing protein</fullName>
    </submittedName>
</protein>
<feature type="region of interest" description="Disordered" evidence="1">
    <location>
        <begin position="1"/>
        <end position="28"/>
    </location>
</feature>
<organism evidence="2 3">
    <name type="scientific">Nakamurella flava</name>
    <dbReference type="NCBI Taxonomy" id="2576308"/>
    <lineage>
        <taxon>Bacteria</taxon>
        <taxon>Bacillati</taxon>
        <taxon>Actinomycetota</taxon>
        <taxon>Actinomycetes</taxon>
        <taxon>Nakamurellales</taxon>
        <taxon>Nakamurellaceae</taxon>
        <taxon>Nakamurella</taxon>
    </lineage>
</organism>